<organism evidence="1 2">
    <name type="scientific">Flavobacterium pisciphilum</name>
    <dbReference type="NCBI Taxonomy" id="2893755"/>
    <lineage>
        <taxon>Bacteria</taxon>
        <taxon>Pseudomonadati</taxon>
        <taxon>Bacteroidota</taxon>
        <taxon>Flavobacteriia</taxon>
        <taxon>Flavobacteriales</taxon>
        <taxon>Flavobacteriaceae</taxon>
        <taxon>Flavobacterium</taxon>
    </lineage>
</organism>
<accession>A0ABS8N0N0</accession>
<sequence>MNNKLVLFNDGDNDIIFTGTNLYANRLLCCIMFEDDEIGFLRYLHVLTTEEQYSEFINKKISFRNILDINQSAFLVDVDYNMIEIDSNIVSIDEIPSDFLPLSNSFCPEFIFEPSFTYSLSMVGGLADTHKTKAHELSNVSTHFSDFLKSSTTFLNDLDFENNIYVEALEAGSFKINFKIEYTEPQQIALLNVSKENINDFINDYFKYFFNQLPEENNNIFKNEIVNSEKFKELENKLEKIYEEKSVLPKGGVEQKLIDLINYSSKELEKIEYHGSFDRLKFQNITNTGQEIPFGIIDNDFILSVKDKMFDLSNFETKPIIVFDESPQKYKIQIYLFSIESGKGNAYYMDENGVISKIIIHATGKSNYDNTIFTRGMDDGKSFEITGIAKKVDGKIKQITCEL</sequence>
<dbReference type="Proteomes" id="UP001430919">
    <property type="component" value="Unassembled WGS sequence"/>
</dbReference>
<proteinExistence type="predicted"/>
<evidence type="ECO:0000313" key="2">
    <source>
        <dbReference type="Proteomes" id="UP001430919"/>
    </source>
</evidence>
<comment type="caution">
    <text evidence="1">The sequence shown here is derived from an EMBL/GenBank/DDBJ whole genome shotgun (WGS) entry which is preliminary data.</text>
</comment>
<dbReference type="RefSeq" id="WP_229991269.1">
    <property type="nucleotide sequence ID" value="NZ_JAJJMO010000001.1"/>
</dbReference>
<dbReference type="EMBL" id="JAJJMO010000001">
    <property type="protein sequence ID" value="MCC9074458.1"/>
    <property type="molecule type" value="Genomic_DNA"/>
</dbReference>
<protein>
    <submittedName>
        <fullName evidence="1">Uncharacterized protein</fullName>
    </submittedName>
</protein>
<gene>
    <name evidence="1" type="ORF">LNQ49_22980</name>
</gene>
<reference evidence="1" key="1">
    <citation type="submission" date="2021-11" db="EMBL/GenBank/DDBJ databases">
        <title>Description of novel Flavobacterium species.</title>
        <authorList>
            <person name="Saticioglu I.B."/>
            <person name="Ay H."/>
            <person name="Altun S."/>
            <person name="Duman M."/>
        </authorList>
    </citation>
    <scope>NUCLEOTIDE SEQUENCE</scope>
    <source>
        <strain evidence="1">F-65</strain>
    </source>
</reference>
<keyword evidence="2" id="KW-1185">Reference proteome</keyword>
<name>A0ABS8N0N0_9FLAO</name>
<evidence type="ECO:0000313" key="1">
    <source>
        <dbReference type="EMBL" id="MCC9074458.1"/>
    </source>
</evidence>